<keyword evidence="1" id="KW-0472">Membrane</keyword>
<evidence type="ECO:0000313" key="3">
    <source>
        <dbReference type="EMBL" id="RGR66768.1"/>
    </source>
</evidence>
<reference evidence="3 4" key="1">
    <citation type="submission" date="2018-08" db="EMBL/GenBank/DDBJ databases">
        <title>A genome reference for cultivated species of the human gut microbiota.</title>
        <authorList>
            <person name="Zou Y."/>
            <person name="Xue W."/>
            <person name="Luo G."/>
        </authorList>
    </citation>
    <scope>NUCLEOTIDE SEQUENCE [LARGE SCALE GENOMIC DNA]</scope>
    <source>
        <strain evidence="3 4">AF24-29</strain>
    </source>
</reference>
<sequence>MDSGKEESGMKTVLKIAAGMGAAGLILILTISLITGKTSLTSQDLGIDVDQLENGVGIRVGDHWMGMGQGHMNRQHHDEDEDYETHNWHGMGMGYGDGNYQTYDETFSDITGIDVESDLGDVTLMRNDGPQTRVEINYRNCQSIKTKVEKGILKVELEHPDHINTCNLSHDHSWITIYVGSGVTLANSELELALGDLIVEDLDFVDSEFEMALGDVDFTGTLHGRCKFDVALGDVRMALNGSRSDYRIEAENAMGSLGIDGAYYDQKMANSWKDTSGTHHLKVENAMGDTDIQFR</sequence>
<evidence type="ECO:0000259" key="2">
    <source>
        <dbReference type="Pfam" id="PF13349"/>
    </source>
</evidence>
<evidence type="ECO:0000313" key="4">
    <source>
        <dbReference type="Proteomes" id="UP000284178"/>
    </source>
</evidence>
<dbReference type="Proteomes" id="UP000284178">
    <property type="component" value="Unassembled WGS sequence"/>
</dbReference>
<name>A0A412FF90_9FIRM</name>
<feature type="transmembrane region" description="Helical" evidence="1">
    <location>
        <begin position="12"/>
        <end position="34"/>
    </location>
</feature>
<feature type="domain" description="DUF4097" evidence="2">
    <location>
        <begin position="181"/>
        <end position="292"/>
    </location>
</feature>
<gene>
    <name evidence="3" type="ORF">DWY25_17450</name>
</gene>
<dbReference type="InterPro" id="IPR025164">
    <property type="entry name" value="Toastrack_DUF4097"/>
</dbReference>
<organism evidence="3 4">
    <name type="scientific">Holdemania filiformis</name>
    <dbReference type="NCBI Taxonomy" id="61171"/>
    <lineage>
        <taxon>Bacteria</taxon>
        <taxon>Bacillati</taxon>
        <taxon>Bacillota</taxon>
        <taxon>Erysipelotrichia</taxon>
        <taxon>Erysipelotrichales</taxon>
        <taxon>Erysipelotrichaceae</taxon>
        <taxon>Holdemania</taxon>
    </lineage>
</organism>
<keyword evidence="1" id="KW-1133">Transmembrane helix</keyword>
<protein>
    <recommendedName>
        <fullName evidence="2">DUF4097 domain-containing protein</fullName>
    </recommendedName>
</protein>
<keyword evidence="1" id="KW-0812">Transmembrane</keyword>
<comment type="caution">
    <text evidence="3">The sequence shown here is derived from an EMBL/GenBank/DDBJ whole genome shotgun (WGS) entry which is preliminary data.</text>
</comment>
<proteinExistence type="predicted"/>
<keyword evidence="4" id="KW-1185">Reference proteome</keyword>
<dbReference type="Pfam" id="PF13349">
    <property type="entry name" value="DUF4097"/>
    <property type="match status" value="1"/>
</dbReference>
<dbReference type="EMBL" id="QRUP01000038">
    <property type="protein sequence ID" value="RGR66768.1"/>
    <property type="molecule type" value="Genomic_DNA"/>
</dbReference>
<evidence type="ECO:0000256" key="1">
    <source>
        <dbReference type="SAM" id="Phobius"/>
    </source>
</evidence>
<dbReference type="AlphaFoldDB" id="A0A412FF90"/>
<dbReference type="Gene3D" id="2.160.20.120">
    <property type="match status" value="1"/>
</dbReference>
<accession>A0A412FF90</accession>